<evidence type="ECO:0000313" key="2">
    <source>
        <dbReference type="EMBL" id="KAB1978308.1"/>
    </source>
</evidence>
<dbReference type="EMBL" id="WBOB01000002">
    <property type="protein sequence ID" value="KAB1978308.1"/>
    <property type="molecule type" value="Genomic_DNA"/>
</dbReference>
<sequence length="69" mass="7715">MVTVLKSDARELARDYLQKHGIKQRFVAEKMGISEPTLSGRLNGRSKFDADFAIAFSKTLGISPDIFLK</sequence>
<proteinExistence type="predicted"/>
<dbReference type="PROSITE" id="PS50943">
    <property type="entry name" value="HTH_CROC1"/>
    <property type="match status" value="1"/>
</dbReference>
<accession>A0A6A1Z8X2</accession>
<organism evidence="2 4">
    <name type="scientific">Lactobacillus crispatus</name>
    <dbReference type="NCBI Taxonomy" id="47770"/>
    <lineage>
        <taxon>Bacteria</taxon>
        <taxon>Bacillati</taxon>
        <taxon>Bacillota</taxon>
        <taxon>Bacilli</taxon>
        <taxon>Lactobacillales</taxon>
        <taxon>Lactobacillaceae</taxon>
        <taxon>Lactobacillus</taxon>
    </lineage>
</organism>
<evidence type="ECO:0000313" key="3">
    <source>
        <dbReference type="EMBL" id="QLL74372.1"/>
    </source>
</evidence>
<dbReference type="Gene3D" id="1.10.260.40">
    <property type="entry name" value="lambda repressor-like DNA-binding domains"/>
    <property type="match status" value="1"/>
</dbReference>
<reference evidence="3 5" key="2">
    <citation type="submission" date="2020-01" db="EMBL/GenBank/DDBJ databases">
        <title>Complete and circular genome sequences of six lactobacillus isolates from horses.</title>
        <authorList>
            <person name="Hassan H.M."/>
        </authorList>
    </citation>
    <scope>NUCLEOTIDE SEQUENCE [LARGE SCALE GENOMIC DNA]</scope>
    <source>
        <strain evidence="3 5">1D</strain>
    </source>
</reference>
<dbReference type="InterPro" id="IPR010982">
    <property type="entry name" value="Lambda_DNA-bd_dom_sf"/>
</dbReference>
<evidence type="ECO:0000313" key="4">
    <source>
        <dbReference type="Proteomes" id="UP000430323"/>
    </source>
</evidence>
<dbReference type="Pfam" id="PF01381">
    <property type="entry name" value="HTH_3"/>
    <property type="match status" value="1"/>
</dbReference>
<reference evidence="2 4" key="1">
    <citation type="submission" date="2019-09" db="EMBL/GenBank/DDBJ databases">
        <title>Investigation of probiotic properties of different lactic acid bacteria.</title>
        <authorList>
            <person name="Jaomanjaka F."/>
            <person name="Blanc P."/>
        </authorList>
    </citation>
    <scope>NUCLEOTIDE SEQUENCE [LARGE SCALE GENOMIC DNA]</scope>
    <source>
        <strain evidence="2 4">BIO6272</strain>
    </source>
</reference>
<evidence type="ECO:0000259" key="1">
    <source>
        <dbReference type="PROSITE" id="PS50943"/>
    </source>
</evidence>
<evidence type="ECO:0000313" key="5">
    <source>
        <dbReference type="Proteomes" id="UP000510660"/>
    </source>
</evidence>
<dbReference type="CDD" id="cd00093">
    <property type="entry name" value="HTH_XRE"/>
    <property type="match status" value="1"/>
</dbReference>
<dbReference type="InterPro" id="IPR001387">
    <property type="entry name" value="Cro/C1-type_HTH"/>
</dbReference>
<dbReference type="SMART" id="SM00530">
    <property type="entry name" value="HTH_XRE"/>
    <property type="match status" value="1"/>
</dbReference>
<feature type="domain" description="HTH cro/C1-type" evidence="1">
    <location>
        <begin position="14"/>
        <end position="67"/>
    </location>
</feature>
<gene>
    <name evidence="2" type="ORF">F8251_01010</name>
    <name evidence="3" type="ORF">GTO85_08430</name>
</gene>
<dbReference type="RefSeq" id="WP_151495070.1">
    <property type="nucleotide sequence ID" value="NZ_CP047415.1"/>
</dbReference>
<dbReference type="Proteomes" id="UP000510660">
    <property type="component" value="Chromosome"/>
</dbReference>
<name>A0A6A1Z8X2_9LACO</name>
<dbReference type="SUPFAM" id="SSF47413">
    <property type="entry name" value="lambda repressor-like DNA-binding domains"/>
    <property type="match status" value="1"/>
</dbReference>
<dbReference type="EMBL" id="CP047415">
    <property type="protein sequence ID" value="QLL74372.1"/>
    <property type="molecule type" value="Genomic_DNA"/>
</dbReference>
<dbReference type="Proteomes" id="UP000430323">
    <property type="component" value="Unassembled WGS sequence"/>
</dbReference>
<protein>
    <submittedName>
        <fullName evidence="3">Helix-turn-helix domain-containing protein</fullName>
    </submittedName>
    <submittedName>
        <fullName evidence="2">Helix-turn-helix transcriptional regulator</fullName>
    </submittedName>
</protein>
<dbReference type="GO" id="GO:0003677">
    <property type="term" value="F:DNA binding"/>
    <property type="evidence" value="ECO:0007669"/>
    <property type="project" value="InterPro"/>
</dbReference>
<dbReference type="AlphaFoldDB" id="A0A6A1Z8X2"/>